<evidence type="ECO:0000259" key="2">
    <source>
        <dbReference type="Pfam" id="PF04892"/>
    </source>
</evidence>
<dbReference type="HOGENOM" id="CLU_096028_0_3_9"/>
<dbReference type="eggNOG" id="COG5652">
    <property type="taxonomic scope" value="Bacteria"/>
</dbReference>
<dbReference type="EMBL" id="CP003065">
    <property type="protein sequence ID" value="AEV69346.1"/>
    <property type="molecule type" value="Genomic_DNA"/>
</dbReference>
<dbReference type="Pfam" id="PF04892">
    <property type="entry name" value="VanZ"/>
    <property type="match status" value="1"/>
</dbReference>
<proteinExistence type="predicted"/>
<evidence type="ECO:0000256" key="1">
    <source>
        <dbReference type="SAM" id="Phobius"/>
    </source>
</evidence>
<keyword evidence="4" id="KW-1185">Reference proteome</keyword>
<reference evidence="3 4" key="2">
    <citation type="journal article" date="2012" name="Stand. Genomic Sci.">
        <title>Complete Genome Sequence of Clostridium clariflavum DSM 19732.</title>
        <authorList>
            <person name="Izquierdo J.A."/>
            <person name="Goodwin L."/>
            <person name="Davenport K.W."/>
            <person name="Teshima H."/>
            <person name="Bruce D."/>
            <person name="Detter C."/>
            <person name="Tapia R."/>
            <person name="Han S."/>
            <person name="Land M."/>
            <person name="Hauser L."/>
            <person name="Jeffries C.D."/>
            <person name="Han J."/>
            <person name="Pitluck S."/>
            <person name="Nolan M."/>
            <person name="Chen A."/>
            <person name="Huntemann M."/>
            <person name="Mavromatis K."/>
            <person name="Mikhailova N."/>
            <person name="Liolios K."/>
            <person name="Woyke T."/>
            <person name="Lynd L.R."/>
        </authorList>
    </citation>
    <scope>NUCLEOTIDE SEQUENCE [LARGE SCALE GENOMIC DNA]</scope>
    <source>
        <strain evidence="4">DSM 19732 / NBRC 101661 / EBR45</strain>
    </source>
</reference>
<feature type="domain" description="VanZ-like" evidence="2">
    <location>
        <begin position="14"/>
        <end position="146"/>
    </location>
</feature>
<dbReference type="InterPro" id="IPR006976">
    <property type="entry name" value="VanZ-like"/>
</dbReference>
<dbReference type="OrthoDB" id="291892at2"/>
<keyword evidence="1" id="KW-1133">Transmembrane helix</keyword>
<dbReference type="AlphaFoldDB" id="G8M337"/>
<evidence type="ECO:0000313" key="3">
    <source>
        <dbReference type="EMBL" id="AEV69346.1"/>
    </source>
</evidence>
<sequence precursor="true">MSKKVNLMFIISAILVVAMVLVIFAFSTQQGDISTGTSKEILDSLLEKLGIQSYIEKNEWIYEHRNFIFRKILHFFEYAILATLVFITLRFGNVKLKYIPAITILFTFAVAAIDEYYQSHIPGRSPRIRDVFIDTLGSIAAIIAILLRMKKFSRIKKDEVY</sequence>
<organism evidence="3 4">
    <name type="scientific">Acetivibrio clariflavus (strain DSM 19732 / NBRC 101661 / EBR45)</name>
    <name type="common">Clostridium clariflavum</name>
    <dbReference type="NCBI Taxonomy" id="720554"/>
    <lineage>
        <taxon>Bacteria</taxon>
        <taxon>Bacillati</taxon>
        <taxon>Bacillota</taxon>
        <taxon>Clostridia</taxon>
        <taxon>Eubacteriales</taxon>
        <taxon>Oscillospiraceae</taxon>
        <taxon>Acetivibrio</taxon>
    </lineage>
</organism>
<reference evidence="4" key="1">
    <citation type="submission" date="2011-12" db="EMBL/GenBank/DDBJ databases">
        <title>Complete sequence of Clostridium clariflavum DSM 19732.</title>
        <authorList>
            <consortium name="US DOE Joint Genome Institute"/>
            <person name="Lucas S."/>
            <person name="Han J."/>
            <person name="Lapidus A."/>
            <person name="Cheng J.-F."/>
            <person name="Goodwin L."/>
            <person name="Pitluck S."/>
            <person name="Peters L."/>
            <person name="Teshima H."/>
            <person name="Detter J.C."/>
            <person name="Han C."/>
            <person name="Tapia R."/>
            <person name="Land M."/>
            <person name="Hauser L."/>
            <person name="Kyrpides N."/>
            <person name="Ivanova N."/>
            <person name="Pagani I."/>
            <person name="Kitzmiller T."/>
            <person name="Lynd L."/>
            <person name="Izquierdo J."/>
            <person name="Woyke T."/>
        </authorList>
    </citation>
    <scope>NUCLEOTIDE SEQUENCE [LARGE SCALE GENOMIC DNA]</scope>
    <source>
        <strain evidence="4">DSM 19732 / NBRC 101661 / EBR45</strain>
    </source>
</reference>
<feature type="transmembrane region" description="Helical" evidence="1">
    <location>
        <begin position="98"/>
        <end position="119"/>
    </location>
</feature>
<feature type="transmembrane region" description="Helical" evidence="1">
    <location>
        <begin position="7"/>
        <end position="26"/>
    </location>
</feature>
<dbReference type="STRING" id="720554.Clocl_2793"/>
<name>G8M337_ACECE</name>
<keyword evidence="1" id="KW-0812">Transmembrane</keyword>
<feature type="transmembrane region" description="Helical" evidence="1">
    <location>
        <begin position="131"/>
        <end position="147"/>
    </location>
</feature>
<dbReference type="KEGG" id="ccl:Clocl_2793"/>
<gene>
    <name evidence="3" type="ordered locus">Clocl_2793</name>
</gene>
<protein>
    <submittedName>
        <fullName evidence="3">Putative integral membrane protein</fullName>
    </submittedName>
</protein>
<feature type="transmembrane region" description="Helical" evidence="1">
    <location>
        <begin position="72"/>
        <end position="91"/>
    </location>
</feature>
<dbReference type="Proteomes" id="UP000005435">
    <property type="component" value="Chromosome"/>
</dbReference>
<dbReference type="NCBIfam" id="NF037970">
    <property type="entry name" value="vanZ_1"/>
    <property type="match status" value="1"/>
</dbReference>
<accession>G8M337</accession>
<evidence type="ECO:0000313" key="4">
    <source>
        <dbReference type="Proteomes" id="UP000005435"/>
    </source>
</evidence>
<keyword evidence="1" id="KW-0472">Membrane</keyword>
<dbReference type="RefSeq" id="WP_014255896.1">
    <property type="nucleotide sequence ID" value="NC_016627.1"/>
</dbReference>